<proteinExistence type="predicted"/>
<keyword evidence="2" id="KW-0472">Membrane</keyword>
<protein>
    <recommendedName>
        <fullName evidence="5">Energy transducer TonB</fullName>
    </recommendedName>
</protein>
<feature type="compositionally biased region" description="Polar residues" evidence="1">
    <location>
        <begin position="55"/>
        <end position="66"/>
    </location>
</feature>
<keyword evidence="2" id="KW-1133">Transmembrane helix</keyword>
<keyword evidence="4" id="KW-1185">Reference proteome</keyword>
<feature type="transmembrane region" description="Helical" evidence="2">
    <location>
        <begin position="12"/>
        <end position="34"/>
    </location>
</feature>
<evidence type="ECO:0000256" key="2">
    <source>
        <dbReference type="SAM" id="Phobius"/>
    </source>
</evidence>
<sequence>MEAGEDNKNKRAGLIVAALSHAVVLLICLFILAWKAPDPPLPEYGIMVNFGTSEVGSGDVQPTQPVSTSEEIEESAPEPTPETAEEVVEEVSESEPVETIEPETAEPVSATPVTPEPSPDVQPVEKETPKKPEVKKEEKKEEPKKETTPKPVTKPANGADGKDGDNKTPQDANQGNSNNKDGDQGKEEGSLDSRALVGSTWNGGGSSLSMTGWMWDFIPKPTDKSDENGRIVFQVKIDDRGEILQVKTLERSVSPAVEKIYKAEVEKLTFSKTADNTNTAPVSTGTITFNIKSK</sequence>
<feature type="region of interest" description="Disordered" evidence="1">
    <location>
        <begin position="55"/>
        <end position="204"/>
    </location>
</feature>
<evidence type="ECO:0000256" key="1">
    <source>
        <dbReference type="SAM" id="MobiDB-lite"/>
    </source>
</evidence>
<keyword evidence="2" id="KW-0812">Transmembrane</keyword>
<dbReference type="EMBL" id="JAESIY010000003">
    <property type="protein sequence ID" value="MBL3655706.1"/>
    <property type="molecule type" value="Genomic_DNA"/>
</dbReference>
<reference evidence="3" key="1">
    <citation type="submission" date="2021-01" db="EMBL/GenBank/DDBJ databases">
        <title>Fulvivirga kasyanovii gen. nov., sp nov., a novel member of the phylum Bacteroidetes isolated from seawater in a mussel farm.</title>
        <authorList>
            <person name="Zhao L.-H."/>
            <person name="Wang Z.-J."/>
        </authorList>
    </citation>
    <scope>NUCLEOTIDE SEQUENCE</scope>
    <source>
        <strain evidence="3">2943</strain>
    </source>
</reference>
<gene>
    <name evidence="3" type="ORF">JL102_06175</name>
</gene>
<accession>A0A937JZX7</accession>
<name>A0A937JZX7_9BACT</name>
<feature type="compositionally biased region" description="Acidic residues" evidence="1">
    <location>
        <begin position="83"/>
        <end position="104"/>
    </location>
</feature>
<feature type="compositionally biased region" description="Polar residues" evidence="1">
    <location>
        <begin position="169"/>
        <end position="179"/>
    </location>
</feature>
<dbReference type="Proteomes" id="UP000659388">
    <property type="component" value="Unassembled WGS sequence"/>
</dbReference>
<dbReference type="AlphaFoldDB" id="A0A937JZX7"/>
<comment type="caution">
    <text evidence="3">The sequence shown here is derived from an EMBL/GenBank/DDBJ whole genome shotgun (WGS) entry which is preliminary data.</text>
</comment>
<feature type="compositionally biased region" description="Basic and acidic residues" evidence="1">
    <location>
        <begin position="123"/>
        <end position="148"/>
    </location>
</feature>
<evidence type="ECO:0000313" key="4">
    <source>
        <dbReference type="Proteomes" id="UP000659388"/>
    </source>
</evidence>
<evidence type="ECO:0008006" key="5">
    <source>
        <dbReference type="Google" id="ProtNLM"/>
    </source>
</evidence>
<organism evidence="3 4">
    <name type="scientific">Fulvivirga sediminis</name>
    <dbReference type="NCBI Taxonomy" id="2803949"/>
    <lineage>
        <taxon>Bacteria</taxon>
        <taxon>Pseudomonadati</taxon>
        <taxon>Bacteroidota</taxon>
        <taxon>Cytophagia</taxon>
        <taxon>Cytophagales</taxon>
        <taxon>Fulvivirgaceae</taxon>
        <taxon>Fulvivirga</taxon>
    </lineage>
</organism>
<evidence type="ECO:0000313" key="3">
    <source>
        <dbReference type="EMBL" id="MBL3655706.1"/>
    </source>
</evidence>
<feature type="compositionally biased region" description="Basic and acidic residues" evidence="1">
    <location>
        <begin position="180"/>
        <end position="191"/>
    </location>
</feature>
<dbReference type="RefSeq" id="WP_202243391.1">
    <property type="nucleotide sequence ID" value="NZ_JAESIY010000003.1"/>
</dbReference>